<keyword evidence="1" id="KW-0472">Membrane</keyword>
<feature type="transmembrane region" description="Helical" evidence="1">
    <location>
        <begin position="46"/>
        <end position="67"/>
    </location>
</feature>
<dbReference type="Proteomes" id="UP001304650">
    <property type="component" value="Chromosome"/>
</dbReference>
<gene>
    <name evidence="2" type="ORF">MJB10_21545</name>
</gene>
<keyword evidence="1" id="KW-0812">Transmembrane</keyword>
<keyword evidence="1" id="KW-1133">Transmembrane helix</keyword>
<protein>
    <submittedName>
        <fullName evidence="2">Uncharacterized protein</fullName>
    </submittedName>
</protein>
<sequence length="240" mass="27794">MKYDKETISAFSKNPLGIISLFLFMIYGVAALVVGTGSFDVFSQRLLIFFIVIYPLIVLAVFVKLVISHHAKLYAPTDYRDDSNFLKVIQNPMHNYFEEIERKRNNVISDVVMTIRDEKSIDKMKNEITRAFIKSMVITNIPSILFAIAHSINNNTKIAPDPEFGHPQLIVKDEVIATYVSKYLIKELEDLHNKGIINLQNTDPIYFRVTDFAKPFIMEIAMELRENERNIFERLIEKVQ</sequence>
<organism evidence="2 3">
    <name type="scientific">Paenibacillus roseopurpureus</name>
    <dbReference type="NCBI Taxonomy" id="2918901"/>
    <lineage>
        <taxon>Bacteria</taxon>
        <taxon>Bacillati</taxon>
        <taxon>Bacillota</taxon>
        <taxon>Bacilli</taxon>
        <taxon>Bacillales</taxon>
        <taxon>Paenibacillaceae</taxon>
        <taxon>Paenibacillus</taxon>
    </lineage>
</organism>
<reference evidence="2" key="1">
    <citation type="submission" date="2022-02" db="EMBL/GenBank/DDBJ databases">
        <title>Paenibacillus sp. MBLB1832 Whole Genome Shotgun Sequencing.</title>
        <authorList>
            <person name="Hwang C.Y."/>
            <person name="Cho E.-S."/>
            <person name="Seo M.-J."/>
        </authorList>
    </citation>
    <scope>NUCLEOTIDE SEQUENCE</scope>
    <source>
        <strain evidence="2">MBLB1832</strain>
    </source>
</reference>
<proteinExistence type="predicted"/>
<evidence type="ECO:0000313" key="3">
    <source>
        <dbReference type="Proteomes" id="UP001304650"/>
    </source>
</evidence>
<accession>A0AA96LS06</accession>
<feature type="transmembrane region" description="Helical" evidence="1">
    <location>
        <begin position="16"/>
        <end position="34"/>
    </location>
</feature>
<keyword evidence="3" id="KW-1185">Reference proteome</keyword>
<name>A0AA96LS06_9BACL</name>
<evidence type="ECO:0000313" key="2">
    <source>
        <dbReference type="EMBL" id="WNR43660.1"/>
    </source>
</evidence>
<dbReference type="RefSeq" id="WP_314798244.1">
    <property type="nucleotide sequence ID" value="NZ_CP130319.1"/>
</dbReference>
<dbReference type="KEGG" id="proo:MJB10_21545"/>
<evidence type="ECO:0000256" key="1">
    <source>
        <dbReference type="SAM" id="Phobius"/>
    </source>
</evidence>
<dbReference type="EMBL" id="CP130319">
    <property type="protein sequence ID" value="WNR43660.1"/>
    <property type="molecule type" value="Genomic_DNA"/>
</dbReference>
<dbReference type="AlphaFoldDB" id="A0AA96LS06"/>